<sequence>MASSEILSQTLSSITAIKLSQITKQQSAFESKKRSLLDSVAAEPDTGKRARCLLEGAEKLPSMAANPFLSAANLKRFLAQADFDPAVAQEPFLRGYEAALRGELQVQSNKYEFASLYGQLVNEWIASGKAGGGDADGDAGFVAVGREEMHEQRATWEAYVFQPRETDRAAIRGYLRSVFEESSKDAKQALDAMVKSMAAFQRDWDHETHFDSAVLSDCIRGMLRGDLLTDEKKATLRDFLGNAVVLAEIVDVLNMRMATRATWAWDAPATVDVRRNLNGRYRFYLDEDLLQSIFIYYVGRRWAVQLREVLVRFAKADGVWKPDSKPMTKDDVRRRRFFLGETCSGQEQSVHANREEHFHDEILFDHLPDSMREVRGSYGGDETKEHDTRDSHVDVVQRLLHRIETEVLLQTRLGRDITVIRSDFKWFGPSIPHASIFAVLAYFGVNDEWMDFFQRALEAPLKFKEDPADSPPQIRRRGTPLSTPIADFFAETCEKAWSVVTAYAQIVGLDFNLEKTGCAQIPRHGATTTTTTPANNRHLPAGDVTWGFLKLDPATGRFMINQADVDKHIAELRLQLAACRSVFDAVQAWNIYGVRFFARNVGQAANCSSRAHVDSILHTFQRIQQQLFPTHLGGVGAYFKAMIASRFNLPGGDAIPDGYLYFPISMGGLGLQNPFIPLLLIREQVDADPPAALADYHEAEETEYRRAQDKFDAGAVPSMDLMVAAGDDLDDLRAAPFMGFDEFVRYRERTSTKLGQVYARLMREPAQLDVELKGEVKAALASPAEWRAMTGYDKWVVMLFHKDMIARFGGLNVVDKGLLPTGLMSMLRQSRFRWQG</sequence>
<name>A0AAE0X3Y0_9PEZI</name>
<proteinExistence type="predicted"/>
<reference evidence="1" key="2">
    <citation type="submission" date="2023-06" db="EMBL/GenBank/DDBJ databases">
        <authorList>
            <consortium name="Lawrence Berkeley National Laboratory"/>
            <person name="Haridas S."/>
            <person name="Hensen N."/>
            <person name="Bonometti L."/>
            <person name="Westerberg I."/>
            <person name="Brannstrom I.O."/>
            <person name="Guillou S."/>
            <person name="Cros-Aarteil S."/>
            <person name="Calhoun S."/>
            <person name="Kuo A."/>
            <person name="Mondo S."/>
            <person name="Pangilinan J."/>
            <person name="Riley R."/>
            <person name="Labutti K."/>
            <person name="Andreopoulos B."/>
            <person name="Lipzen A."/>
            <person name="Chen C."/>
            <person name="Yanf M."/>
            <person name="Daum C."/>
            <person name="Ng V."/>
            <person name="Clum A."/>
            <person name="Steindorff A."/>
            <person name="Ohm R."/>
            <person name="Martin F."/>
            <person name="Silar P."/>
            <person name="Natvig D."/>
            <person name="Lalanne C."/>
            <person name="Gautier V."/>
            <person name="Ament-Velasquez S.L."/>
            <person name="Kruys A."/>
            <person name="Hutchinson M.I."/>
            <person name="Powell A.J."/>
            <person name="Barry K."/>
            <person name="Miller A.N."/>
            <person name="Grigoriev I.V."/>
            <person name="Debuchy R."/>
            <person name="Gladieux P."/>
            <person name="Thoren M.H."/>
            <person name="Johannesson H."/>
        </authorList>
    </citation>
    <scope>NUCLEOTIDE SEQUENCE</scope>
    <source>
        <strain evidence="1">CBS 314.62</strain>
    </source>
</reference>
<organism evidence="1 2">
    <name type="scientific">Podospora appendiculata</name>
    <dbReference type="NCBI Taxonomy" id="314037"/>
    <lineage>
        <taxon>Eukaryota</taxon>
        <taxon>Fungi</taxon>
        <taxon>Dikarya</taxon>
        <taxon>Ascomycota</taxon>
        <taxon>Pezizomycotina</taxon>
        <taxon>Sordariomycetes</taxon>
        <taxon>Sordariomycetidae</taxon>
        <taxon>Sordariales</taxon>
        <taxon>Podosporaceae</taxon>
        <taxon>Podospora</taxon>
    </lineage>
</organism>
<dbReference type="Proteomes" id="UP001270362">
    <property type="component" value="Unassembled WGS sequence"/>
</dbReference>
<dbReference type="EMBL" id="JAULSO010000003">
    <property type="protein sequence ID" value="KAK3684794.1"/>
    <property type="molecule type" value="Genomic_DNA"/>
</dbReference>
<keyword evidence="2" id="KW-1185">Reference proteome</keyword>
<protein>
    <submittedName>
        <fullName evidence="1">Uncharacterized protein</fullName>
    </submittedName>
</protein>
<comment type="caution">
    <text evidence="1">The sequence shown here is derived from an EMBL/GenBank/DDBJ whole genome shotgun (WGS) entry which is preliminary data.</text>
</comment>
<gene>
    <name evidence="1" type="ORF">B0T22DRAFT_198574</name>
</gene>
<dbReference type="AlphaFoldDB" id="A0AAE0X3Y0"/>
<dbReference type="PANTHER" id="PTHR37015:SF2">
    <property type="entry name" value="REVERSE TRANSCRIPTASE DOMAIN-CONTAINING PROTEIN"/>
    <property type="match status" value="1"/>
</dbReference>
<evidence type="ECO:0000313" key="2">
    <source>
        <dbReference type="Proteomes" id="UP001270362"/>
    </source>
</evidence>
<evidence type="ECO:0000313" key="1">
    <source>
        <dbReference type="EMBL" id="KAK3684794.1"/>
    </source>
</evidence>
<accession>A0AAE0X3Y0</accession>
<reference evidence="1" key="1">
    <citation type="journal article" date="2023" name="Mol. Phylogenet. Evol.">
        <title>Genome-scale phylogeny and comparative genomics of the fungal order Sordariales.</title>
        <authorList>
            <person name="Hensen N."/>
            <person name="Bonometti L."/>
            <person name="Westerberg I."/>
            <person name="Brannstrom I.O."/>
            <person name="Guillou S."/>
            <person name="Cros-Aarteil S."/>
            <person name="Calhoun S."/>
            <person name="Haridas S."/>
            <person name="Kuo A."/>
            <person name="Mondo S."/>
            <person name="Pangilinan J."/>
            <person name="Riley R."/>
            <person name="LaButti K."/>
            <person name="Andreopoulos B."/>
            <person name="Lipzen A."/>
            <person name="Chen C."/>
            <person name="Yan M."/>
            <person name="Daum C."/>
            <person name="Ng V."/>
            <person name="Clum A."/>
            <person name="Steindorff A."/>
            <person name="Ohm R.A."/>
            <person name="Martin F."/>
            <person name="Silar P."/>
            <person name="Natvig D.O."/>
            <person name="Lalanne C."/>
            <person name="Gautier V."/>
            <person name="Ament-Velasquez S.L."/>
            <person name="Kruys A."/>
            <person name="Hutchinson M.I."/>
            <person name="Powell A.J."/>
            <person name="Barry K."/>
            <person name="Miller A.N."/>
            <person name="Grigoriev I.V."/>
            <person name="Debuchy R."/>
            <person name="Gladieux P."/>
            <person name="Hiltunen Thoren M."/>
            <person name="Johannesson H."/>
        </authorList>
    </citation>
    <scope>NUCLEOTIDE SEQUENCE</scope>
    <source>
        <strain evidence="1">CBS 314.62</strain>
    </source>
</reference>
<dbReference type="PANTHER" id="PTHR37015">
    <property type="entry name" value="REVERSE TRANSCRIPTASE DOMAIN-CONTAINING PROTEIN"/>
    <property type="match status" value="1"/>
</dbReference>